<name>A0A1Y1UUD7_9FUNG</name>
<reference evidence="2 3" key="2">
    <citation type="submission" date="2016-08" db="EMBL/GenBank/DDBJ databases">
        <title>Pervasive Adenine N6-methylation of Active Genes in Fungi.</title>
        <authorList>
            <consortium name="DOE Joint Genome Institute"/>
            <person name="Mondo S.J."/>
            <person name="Dannebaum R.O."/>
            <person name="Kuo R.C."/>
            <person name="Labutti K."/>
            <person name="Haridas S."/>
            <person name="Kuo A."/>
            <person name="Salamov A."/>
            <person name="Ahrendt S.R."/>
            <person name="Lipzen A."/>
            <person name="Sullivan W."/>
            <person name="Andreopoulos W.B."/>
            <person name="Clum A."/>
            <person name="Lindquist E."/>
            <person name="Daum C."/>
            <person name="Ramamoorthy G.K."/>
            <person name="Gryganskyi A."/>
            <person name="Culley D."/>
            <person name="Magnuson J.K."/>
            <person name="James T.Y."/>
            <person name="O'Malley M.A."/>
            <person name="Stajich J.E."/>
            <person name="Spatafora J.W."/>
            <person name="Visel A."/>
            <person name="Grigoriev I.V."/>
        </authorList>
    </citation>
    <scope>NUCLEOTIDE SEQUENCE [LARGE SCALE GENOMIC DNA]</scope>
    <source>
        <strain evidence="3">finn</strain>
    </source>
</reference>
<evidence type="ECO:0008006" key="4">
    <source>
        <dbReference type="Google" id="ProtNLM"/>
    </source>
</evidence>
<protein>
    <recommendedName>
        <fullName evidence="4">Bulb-type lectin domain-containing protein</fullName>
    </recommendedName>
</protein>
<evidence type="ECO:0000313" key="2">
    <source>
        <dbReference type="EMBL" id="ORX41566.1"/>
    </source>
</evidence>
<gene>
    <name evidence="2" type="ORF">BCR36DRAFT_235543</name>
</gene>
<dbReference type="Proteomes" id="UP000193719">
    <property type="component" value="Unassembled WGS sequence"/>
</dbReference>
<reference evidence="2 3" key="1">
    <citation type="submission" date="2016-08" db="EMBL/GenBank/DDBJ databases">
        <title>Genomes of anaerobic fungi encode conserved fungal cellulosomes for biomass hydrolysis.</title>
        <authorList>
            <consortium name="DOE Joint Genome Institute"/>
            <person name="Haitjema C.H."/>
            <person name="Gilmore S.P."/>
            <person name="Henske J.K."/>
            <person name="Solomon K.V."/>
            <person name="De Groot R."/>
            <person name="Kuo A."/>
            <person name="Mondo S.J."/>
            <person name="Salamov A.A."/>
            <person name="Labutti K."/>
            <person name="Zhao Z."/>
            <person name="Chiniquy J."/>
            <person name="Barry K."/>
            <person name="Brewer H.M."/>
            <person name="Purvine S.O."/>
            <person name="Wright A.T."/>
            <person name="Boxma B."/>
            <person name="Van Alen T."/>
            <person name="Hackstein J.H."/>
            <person name="Baker S.E."/>
            <person name="Grigoriev I.V."/>
            <person name="O'Malley M.A."/>
        </authorList>
    </citation>
    <scope>NUCLEOTIDE SEQUENCE [LARGE SCALE GENOMIC DNA]</scope>
    <source>
        <strain evidence="3">finn</strain>
    </source>
</reference>
<feature type="compositionally biased region" description="Polar residues" evidence="1">
    <location>
        <begin position="298"/>
        <end position="345"/>
    </location>
</feature>
<feature type="region of interest" description="Disordered" evidence="1">
    <location>
        <begin position="298"/>
        <end position="359"/>
    </location>
</feature>
<accession>A0A1Y1UUD7</accession>
<organism evidence="2 3">
    <name type="scientific">Piromyces finnis</name>
    <dbReference type="NCBI Taxonomy" id="1754191"/>
    <lineage>
        <taxon>Eukaryota</taxon>
        <taxon>Fungi</taxon>
        <taxon>Fungi incertae sedis</taxon>
        <taxon>Chytridiomycota</taxon>
        <taxon>Chytridiomycota incertae sedis</taxon>
        <taxon>Neocallimastigomycetes</taxon>
        <taxon>Neocallimastigales</taxon>
        <taxon>Neocallimastigaceae</taxon>
        <taxon>Piromyces</taxon>
    </lineage>
</organism>
<dbReference type="Gene3D" id="2.90.10.10">
    <property type="entry name" value="Bulb-type lectin domain"/>
    <property type="match status" value="1"/>
</dbReference>
<feature type="non-terminal residue" evidence="2">
    <location>
        <position position="573"/>
    </location>
</feature>
<sequence length="573" mass="63699">MKDSSISCSVRISNTIDESVTITDSNGKTYHQAYGVVYSDTNSFSDDINTVLELSVSSTESKSLSYSESDTVSKSAERVLSYTKSKGKSVTDSSEDTHTDTHESSYAYTESEEHSHARSDGGEVVDETNWSKSEEISHVEEYSRMERKDYEKAKLKQKRNDVVSLCKRESICIPCDVVDTVTNVVGTAANIGLQIQSNNLQKESNDIARNSTEAAYIANDIARNSTEAAFIANNIASNANEIAKDANAASWKANNLTLQSIESQEDIARKDRELQRELNELNAQQELAIAFAGTRTTSDSYSTVKSEGGSHSQSENWSDTYTDSTGISNTWTTSDGYSDSHTQGHSETTTEESTRSDSISHLLTNTFTKDKGWSFESSNTNSASNSYSYGKSNTISHTNDISIDQSIEVSAERSYQKSVSRSNTEEHSKTLEFHIPDNGCYNLTAVPLFRSEVNIWAYFAKTPIECNKEQIDPVIIDNNYQNRNYIPDNGMPKNTLISGQVLNKGNKIKSRNGKYYFGLLDDTGELALCKGEFKKENIVWSNGIDFLKDDKYNLKFKVNYNGHLVVTAKNIFS</sequence>
<evidence type="ECO:0000313" key="3">
    <source>
        <dbReference type="Proteomes" id="UP000193719"/>
    </source>
</evidence>
<dbReference type="STRING" id="1754191.A0A1Y1UUD7"/>
<dbReference type="EMBL" id="MCFH01000083">
    <property type="protein sequence ID" value="ORX41566.1"/>
    <property type="molecule type" value="Genomic_DNA"/>
</dbReference>
<comment type="caution">
    <text evidence="2">The sequence shown here is derived from an EMBL/GenBank/DDBJ whole genome shotgun (WGS) entry which is preliminary data.</text>
</comment>
<evidence type="ECO:0000256" key="1">
    <source>
        <dbReference type="SAM" id="MobiDB-lite"/>
    </source>
</evidence>
<dbReference type="InterPro" id="IPR036426">
    <property type="entry name" value="Bulb-type_lectin_dom_sf"/>
</dbReference>
<proteinExistence type="predicted"/>
<dbReference type="AlphaFoldDB" id="A0A1Y1UUD7"/>
<feature type="region of interest" description="Disordered" evidence="1">
    <location>
        <begin position="83"/>
        <end position="132"/>
    </location>
</feature>
<feature type="compositionally biased region" description="Basic and acidic residues" evidence="1">
    <location>
        <begin position="111"/>
        <end position="121"/>
    </location>
</feature>
<keyword evidence="3" id="KW-1185">Reference proteome</keyword>